<dbReference type="Pfam" id="PF02811">
    <property type="entry name" value="PHP"/>
    <property type="match status" value="1"/>
</dbReference>
<dbReference type="InterPro" id="IPR004013">
    <property type="entry name" value="PHP_dom"/>
</dbReference>
<dbReference type="PANTHER" id="PTHR32294:SF4">
    <property type="entry name" value="ERROR-PRONE DNA POLYMERASE"/>
    <property type="match status" value="1"/>
</dbReference>
<feature type="domain" description="Polymerase/histidinol phosphatase N-terminal" evidence="1">
    <location>
        <begin position="21"/>
        <end position="88"/>
    </location>
</feature>
<evidence type="ECO:0000313" key="2">
    <source>
        <dbReference type="EMBL" id="KJE24805.1"/>
    </source>
</evidence>
<dbReference type="Gene3D" id="3.20.20.140">
    <property type="entry name" value="Metal-dependent hydrolases"/>
    <property type="match status" value="1"/>
</dbReference>
<dbReference type="InterPro" id="IPR003141">
    <property type="entry name" value="Pol/His_phosphatase_N"/>
</dbReference>
<keyword evidence="3" id="KW-1185">Reference proteome</keyword>
<dbReference type="GO" id="GO:0006260">
    <property type="term" value="P:DNA replication"/>
    <property type="evidence" value="ECO:0007669"/>
    <property type="project" value="InterPro"/>
</dbReference>
<sequence length="262" mass="27136">MAGPAGGSRGRDAPASTVPYAELHCHSAFSFLDGASQPEDLVEEAVRLGLSALAFTDHDGLYGVVRFAEAAREVGLRTVFGAEISLGARAPRAGETDPGGDHLLVLARDPEGYRRLARLLSDAHLASGEKGRLVAEPEACARAAGGHWQVLTGCRKGTVPRALARSGPADAGAALAELAELFGRGNVAVELADHAHPLDSARNDALAELARAARLPLVATGNVHYAAPGAARLAAAMAASPATRGGKRASAFRRKMNRREFG</sequence>
<dbReference type="AlphaFoldDB" id="A0A0D8BL38"/>
<dbReference type="PANTHER" id="PTHR32294">
    <property type="entry name" value="DNA POLYMERASE III SUBUNIT ALPHA"/>
    <property type="match status" value="1"/>
</dbReference>
<dbReference type="SUPFAM" id="SSF89550">
    <property type="entry name" value="PHP domain-like"/>
    <property type="match status" value="1"/>
</dbReference>
<reference evidence="3" key="1">
    <citation type="submission" date="2015-02" db="EMBL/GenBank/DDBJ databases">
        <title>Draft Genome of Frankia sp. CpI1-S.</title>
        <authorList>
            <person name="Oshone R.T."/>
            <person name="Ngom M."/>
            <person name="Ghodhbane-Gtari F."/>
            <person name="Gtari M."/>
            <person name="Morris K."/>
            <person name="Thomas K."/>
            <person name="Sen A."/>
            <person name="Tisa L.S."/>
        </authorList>
    </citation>
    <scope>NUCLEOTIDE SEQUENCE [LARGE SCALE GENOMIC DNA]</scope>
    <source>
        <strain evidence="3">CpI1-S</strain>
    </source>
</reference>
<name>A0A0D8BL38_9ACTN</name>
<dbReference type="EMBL" id="JYFN01000004">
    <property type="protein sequence ID" value="KJE24805.1"/>
    <property type="molecule type" value="Genomic_DNA"/>
</dbReference>
<comment type="caution">
    <text evidence="2">The sequence shown here is derived from an EMBL/GenBank/DDBJ whole genome shotgun (WGS) entry which is preliminary data.</text>
</comment>
<dbReference type="GO" id="GO:0008408">
    <property type="term" value="F:3'-5' exonuclease activity"/>
    <property type="evidence" value="ECO:0007669"/>
    <property type="project" value="InterPro"/>
</dbReference>
<reference evidence="2 3" key="2">
    <citation type="journal article" date="2016" name="Genome Announc.">
        <title>Permanent Draft Genome Sequences for Two Variants of Frankia sp. Strain CpI1, the First Frankia Strain Isolated from Root Nodules of Comptonia peregrina.</title>
        <authorList>
            <person name="Oshone R."/>
            <person name="Hurst S.G.IV."/>
            <person name="Abebe-Akele F."/>
            <person name="Simpson S."/>
            <person name="Morris K."/>
            <person name="Thomas W.K."/>
            <person name="Tisa L.S."/>
        </authorList>
    </citation>
    <scope>NUCLEOTIDE SEQUENCE [LARGE SCALE GENOMIC DNA]</scope>
    <source>
        <strain evidence="3">CpI1-S</strain>
    </source>
</reference>
<dbReference type="PATRIC" id="fig|1502723.3.peg.3385"/>
<evidence type="ECO:0000259" key="1">
    <source>
        <dbReference type="SMART" id="SM00481"/>
    </source>
</evidence>
<dbReference type="InterPro" id="IPR016195">
    <property type="entry name" value="Pol/histidinol_Pase-like"/>
</dbReference>
<gene>
    <name evidence="2" type="ORF">FF36_00812</name>
</gene>
<organism evidence="2 3">
    <name type="scientific">Frankia torreyi</name>
    <dbReference type="NCBI Taxonomy" id="1856"/>
    <lineage>
        <taxon>Bacteria</taxon>
        <taxon>Bacillati</taxon>
        <taxon>Actinomycetota</taxon>
        <taxon>Actinomycetes</taxon>
        <taxon>Frankiales</taxon>
        <taxon>Frankiaceae</taxon>
        <taxon>Frankia</taxon>
    </lineage>
</organism>
<protein>
    <submittedName>
        <fullName evidence="2">PHP domain-containing protein</fullName>
    </submittedName>
</protein>
<proteinExistence type="predicted"/>
<accession>A0A0D8BL38</accession>
<dbReference type="InterPro" id="IPR004805">
    <property type="entry name" value="DnaE2/DnaE/PolC"/>
</dbReference>
<dbReference type="Proteomes" id="UP000032545">
    <property type="component" value="Unassembled WGS sequence"/>
</dbReference>
<dbReference type="SMART" id="SM00481">
    <property type="entry name" value="POLIIIAc"/>
    <property type="match status" value="1"/>
</dbReference>
<dbReference type="CDD" id="cd07431">
    <property type="entry name" value="PHP_PolIIIA"/>
    <property type="match status" value="1"/>
</dbReference>
<evidence type="ECO:0000313" key="3">
    <source>
        <dbReference type="Proteomes" id="UP000032545"/>
    </source>
</evidence>